<dbReference type="Proteomes" id="UP000095287">
    <property type="component" value="Unplaced"/>
</dbReference>
<reference evidence="3" key="1">
    <citation type="submission" date="2016-11" db="UniProtKB">
        <authorList>
            <consortium name="WormBaseParasite"/>
        </authorList>
    </citation>
    <scope>IDENTIFICATION</scope>
</reference>
<feature type="compositionally biased region" description="Low complexity" evidence="1">
    <location>
        <begin position="149"/>
        <end position="162"/>
    </location>
</feature>
<protein>
    <submittedName>
        <fullName evidence="3">Uncharacterized protein</fullName>
    </submittedName>
</protein>
<proteinExistence type="predicted"/>
<dbReference type="WBParaSite" id="L893_g12458.t1">
    <property type="protein sequence ID" value="L893_g12458.t1"/>
    <property type="gene ID" value="L893_g12458"/>
</dbReference>
<evidence type="ECO:0000256" key="1">
    <source>
        <dbReference type="SAM" id="MobiDB-lite"/>
    </source>
</evidence>
<organism evidence="2 3">
    <name type="scientific">Steinernema glaseri</name>
    <dbReference type="NCBI Taxonomy" id="37863"/>
    <lineage>
        <taxon>Eukaryota</taxon>
        <taxon>Metazoa</taxon>
        <taxon>Ecdysozoa</taxon>
        <taxon>Nematoda</taxon>
        <taxon>Chromadorea</taxon>
        <taxon>Rhabditida</taxon>
        <taxon>Tylenchina</taxon>
        <taxon>Panagrolaimomorpha</taxon>
        <taxon>Strongyloidoidea</taxon>
        <taxon>Steinernematidae</taxon>
        <taxon>Steinernema</taxon>
    </lineage>
</organism>
<feature type="region of interest" description="Disordered" evidence="1">
    <location>
        <begin position="115"/>
        <end position="171"/>
    </location>
</feature>
<evidence type="ECO:0000313" key="3">
    <source>
        <dbReference type="WBParaSite" id="L893_g12458.t1"/>
    </source>
</evidence>
<name>A0A1I7Y4Q5_9BILA</name>
<evidence type="ECO:0000313" key="2">
    <source>
        <dbReference type="Proteomes" id="UP000095287"/>
    </source>
</evidence>
<sequence>MGKSKGETREEEGKIKARNEIRCILFFCLLKTIVERDLSLHKLAREPIRAVSALLRALPVHTLPVLHPAQEQAALSLHLALLHLAQHRHPHPHHVARGHTVRRLRPVARLLVRAPDDHRHRGHHVRRERGRESSQHRHAPFRGGAPTNGAGDAQGQAGPAPAECHPGISHG</sequence>
<accession>A0A1I7Y4Q5</accession>
<dbReference type="AlphaFoldDB" id="A0A1I7Y4Q5"/>
<keyword evidence="2" id="KW-1185">Reference proteome</keyword>